<proteinExistence type="inferred from homology"/>
<keyword evidence="5 7" id="KW-1015">Disulfide bond</keyword>
<feature type="chain" id="PRO_5041660727" description="Thiol:disulfide interchange protein" evidence="9">
    <location>
        <begin position="28"/>
        <end position="213"/>
    </location>
</feature>
<feature type="domain" description="Thioredoxin" evidence="10">
    <location>
        <begin position="17"/>
        <end position="208"/>
    </location>
</feature>
<reference evidence="11 12" key="1">
    <citation type="submission" date="2023-10" db="EMBL/GenBank/DDBJ databases">
        <title>Complete Genome Sequence of Limnobacter thiooxidans CS-K2T, Isolated from freshwater lake sediments in Bavaria, Germany.</title>
        <authorList>
            <person name="Naruki M."/>
            <person name="Watanabe A."/>
            <person name="Warashina T."/>
            <person name="Morita T."/>
            <person name="Arakawa K."/>
        </authorList>
    </citation>
    <scope>NUCLEOTIDE SEQUENCE [LARGE SCALE GENOMIC DNA]</scope>
    <source>
        <strain evidence="11 12">CS-K2</strain>
    </source>
</reference>
<keyword evidence="3 9" id="KW-0732">Signal</keyword>
<evidence type="ECO:0000259" key="10">
    <source>
        <dbReference type="PROSITE" id="PS51352"/>
    </source>
</evidence>
<accession>A0AA86MJD7</accession>
<dbReference type="PIRSF" id="PIRSF001488">
    <property type="entry name" value="Tdi_protein"/>
    <property type="match status" value="1"/>
</dbReference>
<dbReference type="GO" id="GO:0016491">
    <property type="term" value="F:oxidoreductase activity"/>
    <property type="evidence" value="ECO:0007669"/>
    <property type="project" value="InterPro"/>
</dbReference>
<dbReference type="InterPro" id="IPR001853">
    <property type="entry name" value="DSBA-like_thioredoxin_dom"/>
</dbReference>
<dbReference type="CDD" id="cd03019">
    <property type="entry name" value="DsbA_DsbA"/>
    <property type="match status" value="1"/>
</dbReference>
<dbReference type="KEGG" id="lto:RGQ30_28580"/>
<evidence type="ECO:0000256" key="5">
    <source>
        <dbReference type="ARBA" id="ARBA00023157"/>
    </source>
</evidence>
<comment type="similarity">
    <text evidence="2">Belongs to the thioredoxin family. DsbA subfamily.</text>
</comment>
<evidence type="ECO:0000256" key="2">
    <source>
        <dbReference type="ARBA" id="ARBA00005791"/>
    </source>
</evidence>
<dbReference type="PROSITE" id="PS51352">
    <property type="entry name" value="THIOREDOXIN_2"/>
    <property type="match status" value="1"/>
</dbReference>
<dbReference type="SUPFAM" id="SSF52833">
    <property type="entry name" value="Thioredoxin-like"/>
    <property type="match status" value="1"/>
</dbReference>
<evidence type="ECO:0000256" key="6">
    <source>
        <dbReference type="ARBA" id="ARBA00023284"/>
    </source>
</evidence>
<gene>
    <name evidence="11" type="ORF">RGQ30_28580</name>
</gene>
<evidence type="ECO:0000313" key="11">
    <source>
        <dbReference type="EMBL" id="BET27357.1"/>
    </source>
</evidence>
<sequence>MKRRELIQGAAALGVTSLLGGMSPAIAQDSGAFRKVRKEVPRSTPGKIDVVEFFWYGCIHCYNFEPKVNAWHKKLPSDVIFNKVPIVFQSQRVNFQGHQRLYYTLEAMGKLDQAHSKVFEAMHKDKKLLADDAQIFDFAESIGLKREEFANVFKSFGVNAKCAQAKALFESYGADGVPTLGVDGKFFTSASIAGSEDNAIRVAEALIKRQRQA</sequence>
<evidence type="ECO:0000256" key="3">
    <source>
        <dbReference type="ARBA" id="ARBA00022729"/>
    </source>
</evidence>
<dbReference type="AlphaFoldDB" id="A0AA86MJD7"/>
<dbReference type="PANTHER" id="PTHR35891">
    <property type="entry name" value="THIOL:DISULFIDE INTERCHANGE PROTEIN DSBA"/>
    <property type="match status" value="1"/>
</dbReference>
<dbReference type="Gene3D" id="3.40.30.10">
    <property type="entry name" value="Glutaredoxin"/>
    <property type="match status" value="1"/>
</dbReference>
<dbReference type="GO" id="GO:0042597">
    <property type="term" value="C:periplasmic space"/>
    <property type="evidence" value="ECO:0007669"/>
    <property type="project" value="UniProtKB-SubCell"/>
</dbReference>
<dbReference type="EMBL" id="AP028947">
    <property type="protein sequence ID" value="BET27357.1"/>
    <property type="molecule type" value="Genomic_DNA"/>
</dbReference>
<dbReference type="InterPro" id="IPR013766">
    <property type="entry name" value="Thioredoxin_domain"/>
</dbReference>
<feature type="disulfide bond" description="Redox-active" evidence="8">
    <location>
        <begin position="58"/>
        <end position="61"/>
    </location>
</feature>
<organism evidence="11 12">
    <name type="scientific">Limnobacter thiooxidans</name>
    <dbReference type="NCBI Taxonomy" id="131080"/>
    <lineage>
        <taxon>Bacteria</taxon>
        <taxon>Pseudomonadati</taxon>
        <taxon>Pseudomonadota</taxon>
        <taxon>Betaproteobacteria</taxon>
        <taxon>Burkholderiales</taxon>
        <taxon>Burkholderiaceae</taxon>
        <taxon>Limnobacter</taxon>
    </lineage>
</organism>
<keyword evidence="6" id="KW-0676">Redox-active center</keyword>
<evidence type="ECO:0000256" key="4">
    <source>
        <dbReference type="ARBA" id="ARBA00022764"/>
    </source>
</evidence>
<dbReference type="Pfam" id="PF01323">
    <property type="entry name" value="DSBA"/>
    <property type="match status" value="1"/>
</dbReference>
<dbReference type="Proteomes" id="UP001329151">
    <property type="component" value="Chromosome"/>
</dbReference>
<name>A0AA86MJD7_9BURK</name>
<keyword evidence="12" id="KW-1185">Reference proteome</keyword>
<evidence type="ECO:0000256" key="9">
    <source>
        <dbReference type="SAM" id="SignalP"/>
    </source>
</evidence>
<comment type="subcellular location">
    <subcellularLocation>
        <location evidence="1 7">Periplasm</location>
    </subcellularLocation>
</comment>
<evidence type="ECO:0000313" key="12">
    <source>
        <dbReference type="Proteomes" id="UP001329151"/>
    </source>
</evidence>
<evidence type="ECO:0000256" key="7">
    <source>
        <dbReference type="PIRNR" id="PIRNR001488"/>
    </source>
</evidence>
<dbReference type="InterPro" id="IPR036249">
    <property type="entry name" value="Thioredoxin-like_sf"/>
</dbReference>
<evidence type="ECO:0000256" key="1">
    <source>
        <dbReference type="ARBA" id="ARBA00004418"/>
    </source>
</evidence>
<protein>
    <recommendedName>
        <fullName evidence="7">Thiol:disulfide interchange protein</fullName>
    </recommendedName>
</protein>
<keyword evidence="4 7" id="KW-0574">Periplasm</keyword>
<dbReference type="RefSeq" id="WP_130557556.1">
    <property type="nucleotide sequence ID" value="NZ_AP028947.1"/>
</dbReference>
<feature type="signal peptide" evidence="9">
    <location>
        <begin position="1"/>
        <end position="27"/>
    </location>
</feature>
<evidence type="ECO:0000256" key="8">
    <source>
        <dbReference type="PIRSR" id="PIRSR001488-1"/>
    </source>
</evidence>
<dbReference type="PANTHER" id="PTHR35891:SF3">
    <property type="entry name" value="THIOL:DISULFIDE INTERCHANGE PROTEIN DSBL"/>
    <property type="match status" value="1"/>
</dbReference>
<dbReference type="InterPro" id="IPR023205">
    <property type="entry name" value="DsbA/DsbL"/>
</dbReference>
<dbReference type="InterPro" id="IPR050824">
    <property type="entry name" value="Thiol_disulfide_DsbA"/>
</dbReference>